<dbReference type="Proteomes" id="UP001497516">
    <property type="component" value="Chromosome 3"/>
</dbReference>
<reference evidence="2 3" key="1">
    <citation type="submission" date="2024-04" db="EMBL/GenBank/DDBJ databases">
        <authorList>
            <person name="Fracassetti M."/>
        </authorList>
    </citation>
    <scope>NUCLEOTIDE SEQUENCE [LARGE SCALE GENOMIC DNA]</scope>
</reference>
<gene>
    <name evidence="2" type="ORF">LTRI10_LOCUS16101</name>
</gene>
<dbReference type="GO" id="GO:0035251">
    <property type="term" value="F:UDP-glucosyltransferase activity"/>
    <property type="evidence" value="ECO:0007669"/>
    <property type="project" value="InterPro"/>
</dbReference>
<organism evidence="2 3">
    <name type="scientific">Linum trigynum</name>
    <dbReference type="NCBI Taxonomy" id="586398"/>
    <lineage>
        <taxon>Eukaryota</taxon>
        <taxon>Viridiplantae</taxon>
        <taxon>Streptophyta</taxon>
        <taxon>Embryophyta</taxon>
        <taxon>Tracheophyta</taxon>
        <taxon>Spermatophyta</taxon>
        <taxon>Magnoliopsida</taxon>
        <taxon>eudicotyledons</taxon>
        <taxon>Gunneridae</taxon>
        <taxon>Pentapetalae</taxon>
        <taxon>rosids</taxon>
        <taxon>fabids</taxon>
        <taxon>Malpighiales</taxon>
        <taxon>Linaceae</taxon>
        <taxon>Linum</taxon>
    </lineage>
</organism>
<evidence type="ECO:0008006" key="4">
    <source>
        <dbReference type="Google" id="ProtNLM"/>
    </source>
</evidence>
<dbReference type="InterPro" id="IPR002213">
    <property type="entry name" value="UDP_glucos_trans"/>
</dbReference>
<name>A0AAV2DMJ6_9ROSI</name>
<proteinExistence type="predicted"/>
<sequence length="503" mass="54490">MSPTTYKKQGVESVGGGHVAICAWPFTSHPQALVNLAVKLANAAPETAFSFLTTQTSKHSLLLAADSSGAPLPTNLVLYAVPDGLPEDDGVSADDDQRNHYHMDCFNMAMPGNFKQGIDAAVKACNKKISYIIADAFCGRVVAIIAKEMELPWAALWVLAPFALDPFFQMEHIYQLYLKAQAQADGDGDGDIIIPGLSPLRFTDLPGHSLQPSGEGWAFFLPIMRALPEASVVLMNACREICQYTPLSSSTSLFLDGEGPKLIRKLLFVGCLTLPAPAVIMSPPLGVAGEEEVEDDDDDDDMIFPWLSRQRAGSVAYVSLGTISALGDEELRGLAEALEARGSPFLWSLKESMMERLPRGFVERTREYGKVVPWVKQQAEVLRHGAIGVQVTHSGYNSVLESIFGGVPLICRSVWADNHMVRRWVEEVWGIGVGVEGGVFTKDGVLACLAAVFGEEEKGREMRANVAALRDKMLAAHGPNGSAAKDLEALLEMIHDAHHAAYT</sequence>
<dbReference type="PANTHER" id="PTHR48049:SF65">
    <property type="entry name" value="ANTHOCYANIDIN 3-O-GLUCOSYLTRANSFERASE"/>
    <property type="match status" value="1"/>
</dbReference>
<evidence type="ECO:0000313" key="2">
    <source>
        <dbReference type="EMBL" id="CAL1374221.1"/>
    </source>
</evidence>
<keyword evidence="3" id="KW-1185">Reference proteome</keyword>
<protein>
    <recommendedName>
        <fullName evidence="4">Glycosyltransferase</fullName>
    </recommendedName>
</protein>
<dbReference type="Gene3D" id="3.40.50.2000">
    <property type="entry name" value="Glycogen Phosphorylase B"/>
    <property type="match status" value="2"/>
</dbReference>
<evidence type="ECO:0000313" key="3">
    <source>
        <dbReference type="Proteomes" id="UP001497516"/>
    </source>
</evidence>
<dbReference type="Pfam" id="PF00201">
    <property type="entry name" value="UDPGT"/>
    <property type="match status" value="1"/>
</dbReference>
<evidence type="ECO:0000256" key="1">
    <source>
        <dbReference type="ARBA" id="ARBA00022679"/>
    </source>
</evidence>
<dbReference type="InterPro" id="IPR050481">
    <property type="entry name" value="UDP-glycosyltransf_plant"/>
</dbReference>
<dbReference type="CDD" id="cd03784">
    <property type="entry name" value="GT1_Gtf-like"/>
    <property type="match status" value="1"/>
</dbReference>
<dbReference type="PANTHER" id="PTHR48049">
    <property type="entry name" value="GLYCOSYLTRANSFERASE"/>
    <property type="match status" value="1"/>
</dbReference>
<dbReference type="AlphaFoldDB" id="A0AAV2DMJ6"/>
<accession>A0AAV2DMJ6</accession>
<dbReference type="SUPFAM" id="SSF53756">
    <property type="entry name" value="UDP-Glycosyltransferase/glycogen phosphorylase"/>
    <property type="match status" value="1"/>
</dbReference>
<keyword evidence="1" id="KW-0808">Transferase</keyword>
<dbReference type="EMBL" id="OZ034816">
    <property type="protein sequence ID" value="CAL1374221.1"/>
    <property type="molecule type" value="Genomic_DNA"/>
</dbReference>